<reference evidence="1 2" key="1">
    <citation type="submission" date="2024-02" db="EMBL/GenBank/DDBJ databases">
        <title>Bacteria isolated from the canopy kelp, Nereocystis luetkeana.</title>
        <authorList>
            <person name="Pfister C.A."/>
            <person name="Younker I.T."/>
            <person name="Light S.H."/>
        </authorList>
    </citation>
    <scope>NUCLEOTIDE SEQUENCE [LARGE SCALE GENOMIC DNA]</scope>
    <source>
        <strain evidence="1 2">TI.2.07</strain>
    </source>
</reference>
<keyword evidence="2" id="KW-1185">Reference proteome</keyword>
<evidence type="ECO:0000313" key="1">
    <source>
        <dbReference type="EMBL" id="MEL0658121.1"/>
    </source>
</evidence>
<protein>
    <submittedName>
        <fullName evidence="1">Uncharacterized protein</fullName>
    </submittedName>
</protein>
<gene>
    <name evidence="1" type="ORF">V6255_03115</name>
</gene>
<accession>A0ABU9H8K2</accession>
<evidence type="ECO:0000313" key="2">
    <source>
        <dbReference type="Proteomes" id="UP001366060"/>
    </source>
</evidence>
<proteinExistence type="predicted"/>
<organism evidence="1 2">
    <name type="scientific">Psychromonas arctica</name>
    <dbReference type="NCBI Taxonomy" id="168275"/>
    <lineage>
        <taxon>Bacteria</taxon>
        <taxon>Pseudomonadati</taxon>
        <taxon>Pseudomonadota</taxon>
        <taxon>Gammaproteobacteria</taxon>
        <taxon>Alteromonadales</taxon>
        <taxon>Psychromonadaceae</taxon>
        <taxon>Psychromonas</taxon>
    </lineage>
</organism>
<sequence length="44" mass="4573">MTINIAISTAINSIINTPIHITINTTTTDNVSGRESISVLCAAS</sequence>
<dbReference type="Proteomes" id="UP001366060">
    <property type="component" value="Unassembled WGS sequence"/>
</dbReference>
<dbReference type="EMBL" id="JBAKBA010000004">
    <property type="protein sequence ID" value="MEL0658121.1"/>
    <property type="molecule type" value="Genomic_DNA"/>
</dbReference>
<comment type="caution">
    <text evidence="1">The sequence shown here is derived from an EMBL/GenBank/DDBJ whole genome shotgun (WGS) entry which is preliminary data.</text>
</comment>
<name>A0ABU9H8K2_9GAMM</name>
<dbReference type="RefSeq" id="WP_341626834.1">
    <property type="nucleotide sequence ID" value="NZ_JBAKBA010000004.1"/>
</dbReference>